<evidence type="ECO:0000313" key="21">
    <source>
        <dbReference type="EMBL" id="KAK2716124.1"/>
    </source>
</evidence>
<dbReference type="Gene3D" id="1.10.510.10">
    <property type="entry name" value="Transferase(Phosphotransferase) domain 1"/>
    <property type="match status" value="1"/>
</dbReference>
<evidence type="ECO:0000256" key="12">
    <source>
        <dbReference type="ARBA" id="ARBA00022840"/>
    </source>
</evidence>
<evidence type="ECO:0000256" key="11">
    <source>
        <dbReference type="ARBA" id="ARBA00022777"/>
    </source>
</evidence>
<feature type="domain" description="UBA" evidence="19">
    <location>
        <begin position="46"/>
        <end position="89"/>
    </location>
</feature>
<feature type="compositionally biased region" description="Pro residues" evidence="17">
    <location>
        <begin position="193"/>
        <end position="203"/>
    </location>
</feature>
<name>A0AA88HY09_ARTSF</name>
<feature type="compositionally biased region" description="Pro residues" evidence="17">
    <location>
        <begin position="391"/>
        <end position="400"/>
    </location>
</feature>
<dbReference type="GO" id="GO:0071944">
    <property type="term" value="C:cell periphery"/>
    <property type="evidence" value="ECO:0007669"/>
    <property type="project" value="UniProtKB-ARBA"/>
</dbReference>
<dbReference type="GO" id="GO:0046620">
    <property type="term" value="P:regulation of organ growth"/>
    <property type="evidence" value="ECO:0007669"/>
    <property type="project" value="TreeGrafter"/>
</dbReference>
<feature type="compositionally biased region" description="Basic and acidic residues" evidence="17">
    <location>
        <begin position="566"/>
        <end position="583"/>
    </location>
</feature>
<dbReference type="SMART" id="SM00133">
    <property type="entry name" value="S_TK_X"/>
    <property type="match status" value="1"/>
</dbReference>
<dbReference type="SUPFAM" id="SSF46934">
    <property type="entry name" value="UBA-like"/>
    <property type="match status" value="1"/>
</dbReference>
<evidence type="ECO:0000256" key="16">
    <source>
        <dbReference type="PROSITE-ProRule" id="PRU10141"/>
    </source>
</evidence>
<keyword evidence="12 16" id="KW-0067">ATP-binding</keyword>
<evidence type="ECO:0000256" key="17">
    <source>
        <dbReference type="SAM" id="MobiDB-lite"/>
    </source>
</evidence>
<evidence type="ECO:0000256" key="4">
    <source>
        <dbReference type="ARBA" id="ARBA00012513"/>
    </source>
</evidence>
<organism evidence="21 22">
    <name type="scientific">Artemia franciscana</name>
    <name type="common">Brine shrimp</name>
    <name type="synonym">Artemia sanfranciscana</name>
    <dbReference type="NCBI Taxonomy" id="6661"/>
    <lineage>
        <taxon>Eukaryota</taxon>
        <taxon>Metazoa</taxon>
        <taxon>Ecdysozoa</taxon>
        <taxon>Arthropoda</taxon>
        <taxon>Crustacea</taxon>
        <taxon>Branchiopoda</taxon>
        <taxon>Anostraca</taxon>
        <taxon>Artemiidae</taxon>
        <taxon>Artemia</taxon>
    </lineage>
</organism>
<dbReference type="FunFam" id="1.10.510.10:FF:000024">
    <property type="entry name" value="Probable serine/threonine-protein kinase cot-1"/>
    <property type="match status" value="1"/>
</dbReference>
<feature type="compositionally biased region" description="Polar residues" evidence="17">
    <location>
        <begin position="504"/>
        <end position="544"/>
    </location>
</feature>
<dbReference type="Gene3D" id="3.30.200.20">
    <property type="entry name" value="Phosphorylase Kinase, domain 1"/>
    <property type="match status" value="1"/>
</dbReference>
<dbReference type="InterPro" id="IPR049761">
    <property type="entry name" value="LATS1-like_MobB"/>
</dbReference>
<dbReference type="GO" id="GO:0035329">
    <property type="term" value="P:hippo signaling"/>
    <property type="evidence" value="ECO:0007669"/>
    <property type="project" value="TreeGrafter"/>
</dbReference>
<dbReference type="EC" id="2.7.11.1" evidence="4"/>
<dbReference type="GO" id="GO:1900181">
    <property type="term" value="P:negative regulation of protein localization to nucleus"/>
    <property type="evidence" value="ECO:0007669"/>
    <property type="project" value="UniProtKB-ARBA"/>
</dbReference>
<dbReference type="GO" id="GO:0005524">
    <property type="term" value="F:ATP binding"/>
    <property type="evidence" value="ECO:0007669"/>
    <property type="project" value="UniProtKB-UniRule"/>
</dbReference>
<feature type="compositionally biased region" description="Basic and acidic residues" evidence="17">
    <location>
        <begin position="133"/>
        <end position="149"/>
    </location>
</feature>
<dbReference type="PROSITE" id="PS51285">
    <property type="entry name" value="AGC_KINASE_CTER"/>
    <property type="match status" value="1"/>
</dbReference>
<dbReference type="InterPro" id="IPR000719">
    <property type="entry name" value="Prot_kinase_dom"/>
</dbReference>
<keyword evidence="11" id="KW-0418">Kinase</keyword>
<keyword evidence="8" id="KW-0808">Transferase</keyword>
<evidence type="ECO:0000256" key="14">
    <source>
        <dbReference type="ARBA" id="ARBA00047899"/>
    </source>
</evidence>
<dbReference type="AlphaFoldDB" id="A0AA88HY09"/>
<evidence type="ECO:0000256" key="3">
    <source>
        <dbReference type="ARBA" id="ARBA00009903"/>
    </source>
</evidence>
<keyword evidence="7" id="KW-0597">Phosphoprotein</keyword>
<dbReference type="SMART" id="SM00220">
    <property type="entry name" value="S_TKc"/>
    <property type="match status" value="1"/>
</dbReference>
<dbReference type="Proteomes" id="UP001187531">
    <property type="component" value="Unassembled WGS sequence"/>
</dbReference>
<evidence type="ECO:0000256" key="7">
    <source>
        <dbReference type="ARBA" id="ARBA00022553"/>
    </source>
</evidence>
<feature type="compositionally biased region" description="Polar residues" evidence="17">
    <location>
        <begin position="123"/>
        <end position="132"/>
    </location>
</feature>
<dbReference type="InterPro" id="IPR009060">
    <property type="entry name" value="UBA-like_sf"/>
</dbReference>
<evidence type="ECO:0000256" key="1">
    <source>
        <dbReference type="ARBA" id="ARBA00001946"/>
    </source>
</evidence>
<feature type="region of interest" description="Disordered" evidence="17">
    <location>
        <begin position="123"/>
        <end position="207"/>
    </location>
</feature>
<dbReference type="FunFam" id="3.30.200.20:FF:000391">
    <property type="entry name" value="Large tumor suppressor kinase 1"/>
    <property type="match status" value="1"/>
</dbReference>
<dbReference type="PANTHER" id="PTHR24356">
    <property type="entry name" value="SERINE/THREONINE-PROTEIN KINASE"/>
    <property type="match status" value="1"/>
</dbReference>
<dbReference type="CDD" id="cd21778">
    <property type="entry name" value="MobB_LATS1"/>
    <property type="match status" value="1"/>
</dbReference>
<dbReference type="CDD" id="cd05598">
    <property type="entry name" value="STKc_LATS"/>
    <property type="match status" value="1"/>
</dbReference>
<keyword evidence="9" id="KW-0479">Metal-binding</keyword>
<dbReference type="InterPro" id="IPR011009">
    <property type="entry name" value="Kinase-like_dom_sf"/>
</dbReference>
<dbReference type="InterPro" id="IPR000961">
    <property type="entry name" value="AGC-kinase_C"/>
</dbReference>
<dbReference type="PROSITE" id="PS50030">
    <property type="entry name" value="UBA"/>
    <property type="match status" value="1"/>
</dbReference>
<keyword evidence="6" id="KW-0723">Serine/threonine-protein kinase</keyword>
<evidence type="ECO:0000313" key="22">
    <source>
        <dbReference type="Proteomes" id="UP001187531"/>
    </source>
</evidence>
<feature type="region of interest" description="Disordered" evidence="17">
    <location>
        <begin position="298"/>
        <end position="351"/>
    </location>
</feature>
<evidence type="ECO:0000256" key="10">
    <source>
        <dbReference type="ARBA" id="ARBA00022741"/>
    </source>
</evidence>
<feature type="compositionally biased region" description="Polar residues" evidence="17">
    <location>
        <begin position="298"/>
        <end position="310"/>
    </location>
</feature>
<feature type="compositionally biased region" description="Basic and acidic residues" evidence="17">
    <location>
        <begin position="161"/>
        <end position="188"/>
    </location>
</feature>
<dbReference type="PROSITE" id="PS00107">
    <property type="entry name" value="PROTEIN_KINASE_ATP"/>
    <property type="match status" value="1"/>
</dbReference>
<evidence type="ECO:0000256" key="9">
    <source>
        <dbReference type="ARBA" id="ARBA00022723"/>
    </source>
</evidence>
<gene>
    <name evidence="21" type="ORF">QYM36_010636</name>
</gene>
<dbReference type="SUPFAM" id="SSF56112">
    <property type="entry name" value="Protein kinase-like (PK-like)"/>
    <property type="match status" value="1"/>
</dbReference>
<sequence length="1067" mass="119184">MGQDIILVEMSSNSGDRTNYNFRALQEIKNSLQPYENDPGPVLNSDLTRQHLVAQQLLNLGFQKDTIARAFLATGGTNLEATYEWIQAQKDPPPPPRTQALSMITQQIIRKPSFERYRATPYFETNGSTRSDSPSRHETPPPIPSRERPQSPPPPPIPARDPSRFDAASRERIAESFRDRPVDGRDWMLRGNSPPPPLPPPPSKATITATQHAQRVAQSHVPNNLQQIMKRMSPVTLPSSRVSTPGLSSTGSHRGASPAPSHSSSCRGQPIVVQNGPQQQAQLCHQLQAMNIQSAMQPPSYHIGSTNVKLTTPPPPPYQTALQHRQSPTFSGGVASPSIMSGPSPVPSDSGRAVLMSSPSPSLNKPPIIMQSVKSTQVQKPVLQTALAPASPTPPLPPKPSSHNITPPLPPPYTPSTSLNTPAVQGSFPPPADPPSYHSTMQALASQRTTPVSQLFSPYLPDDNEITTPLAQIPINEIPLATESDAPRIVPSLTLDIAQACSSRSDSPLSESASRGPTHSPVSFTTVQSEATQDSGLGMSTTSNDRGDMPPPPPPPYKLTHQSPIPERRNFSKEREEERRETKVRNYSPAAFKFYMEQHIENVLKSHNQRVTRKLQLEREMSKIQLSEEAQCQMRRMLNQKESNYIRLKRAKMDKSMFKKIRAIGVGAFGEVALVQKIDTNHLYAMKTLRKRDVLKRNQVAHVKAERDILAEADNEWVVKLYYSFQDKENLYFVMDYIPGGDLMSLLIKLGIFPEDLARFYVAEIVCAVESVHKMGFIHRDIKPDNILIDKDGHIKLTDFGLCTGFRWTHNSKYYLKQGDHSRQDSMDPGEDWGIQCRCNEPHTDNVPCLTGQPTILKPLERRKRRQHQRCLAHSLVGTPNYIAPEVLLRTGYTQSCDWWSVGVILYEMIVGHPPFMANTPAETQMKVIRWEDYLTFPASHDLSKESKDLILKLCTSADRRLGKSGAAEVKVHSFFKGIEFDGIRNQKASYRPHIRHPTDTSNFDAIDEDKLYSNDNKSNGTLDSEAHPLHAFFEFTFRRFFDGDGHAYPIKLTEDNNNGQNGPVYV</sequence>
<feature type="domain" description="AGC-kinase C-terminal" evidence="20">
    <location>
        <begin position="977"/>
        <end position="1048"/>
    </location>
</feature>
<keyword evidence="5" id="KW-0963">Cytoplasm</keyword>
<comment type="similarity">
    <text evidence="3">Belongs to the protein kinase superfamily. AGC Ser/Thr protein kinase family.</text>
</comment>
<dbReference type="InterPro" id="IPR015940">
    <property type="entry name" value="UBA"/>
</dbReference>
<dbReference type="PROSITE" id="PS00108">
    <property type="entry name" value="PROTEIN_KINASE_ST"/>
    <property type="match status" value="1"/>
</dbReference>
<comment type="catalytic activity">
    <reaction evidence="14">
        <text>L-threonyl-[protein] + ATP = O-phospho-L-threonyl-[protein] + ADP + H(+)</text>
        <dbReference type="Rhea" id="RHEA:46608"/>
        <dbReference type="Rhea" id="RHEA-COMP:11060"/>
        <dbReference type="Rhea" id="RHEA-COMP:11605"/>
        <dbReference type="ChEBI" id="CHEBI:15378"/>
        <dbReference type="ChEBI" id="CHEBI:30013"/>
        <dbReference type="ChEBI" id="CHEBI:30616"/>
        <dbReference type="ChEBI" id="CHEBI:61977"/>
        <dbReference type="ChEBI" id="CHEBI:456216"/>
        <dbReference type="EC" id="2.7.11.1"/>
    </reaction>
</comment>
<proteinExistence type="inferred from homology"/>
<evidence type="ECO:0000256" key="8">
    <source>
        <dbReference type="ARBA" id="ARBA00022679"/>
    </source>
</evidence>
<dbReference type="EMBL" id="JAVRJZ010000012">
    <property type="protein sequence ID" value="KAK2716124.1"/>
    <property type="molecule type" value="Genomic_DNA"/>
</dbReference>
<dbReference type="InterPro" id="IPR017441">
    <property type="entry name" value="Protein_kinase_ATP_BS"/>
</dbReference>
<feature type="compositionally biased region" description="Polar residues" evidence="17">
    <location>
        <begin position="320"/>
        <end position="330"/>
    </location>
</feature>
<feature type="region of interest" description="Disordered" evidence="17">
    <location>
        <begin position="504"/>
        <end position="583"/>
    </location>
</feature>
<dbReference type="GO" id="GO:0043065">
    <property type="term" value="P:positive regulation of apoptotic process"/>
    <property type="evidence" value="ECO:0007669"/>
    <property type="project" value="TreeGrafter"/>
</dbReference>
<dbReference type="GO" id="GO:0000082">
    <property type="term" value="P:G1/S transition of mitotic cell cycle"/>
    <property type="evidence" value="ECO:0007669"/>
    <property type="project" value="TreeGrafter"/>
</dbReference>
<evidence type="ECO:0000259" key="19">
    <source>
        <dbReference type="PROSITE" id="PS50030"/>
    </source>
</evidence>
<comment type="cofactor">
    <cofactor evidence="1">
        <name>Mg(2+)</name>
        <dbReference type="ChEBI" id="CHEBI:18420"/>
    </cofactor>
</comment>
<dbReference type="FunFam" id="1.10.510.10:FF:000057">
    <property type="entry name" value="Non-specific serine/threonine protein kinase"/>
    <property type="match status" value="1"/>
</dbReference>
<dbReference type="PROSITE" id="PS50011">
    <property type="entry name" value="PROTEIN_KINASE_DOM"/>
    <property type="match status" value="1"/>
</dbReference>
<evidence type="ECO:0000256" key="2">
    <source>
        <dbReference type="ARBA" id="ARBA00004496"/>
    </source>
</evidence>
<evidence type="ECO:0000256" key="5">
    <source>
        <dbReference type="ARBA" id="ARBA00022490"/>
    </source>
</evidence>
<dbReference type="GO" id="GO:0004674">
    <property type="term" value="F:protein serine/threonine kinase activity"/>
    <property type="evidence" value="ECO:0007669"/>
    <property type="project" value="UniProtKB-KW"/>
</dbReference>
<comment type="caution">
    <text evidence="21">The sequence shown here is derived from an EMBL/GenBank/DDBJ whole genome shotgun (WGS) entry which is preliminary data.</text>
</comment>
<feature type="binding site" evidence="16">
    <location>
        <position position="687"/>
    </location>
    <ligand>
        <name>ATP</name>
        <dbReference type="ChEBI" id="CHEBI:30616"/>
    </ligand>
</feature>
<comment type="subcellular location">
    <subcellularLocation>
        <location evidence="2">Cytoplasm</location>
    </subcellularLocation>
</comment>
<protein>
    <recommendedName>
        <fullName evidence="4">non-specific serine/threonine protein kinase</fullName>
        <ecNumber evidence="4">2.7.11.1</ecNumber>
    </recommendedName>
</protein>
<evidence type="ECO:0000256" key="15">
    <source>
        <dbReference type="ARBA" id="ARBA00048679"/>
    </source>
</evidence>
<accession>A0AA88HY09</accession>
<keyword evidence="13" id="KW-0460">Magnesium</keyword>
<dbReference type="GO" id="GO:0046872">
    <property type="term" value="F:metal ion binding"/>
    <property type="evidence" value="ECO:0007669"/>
    <property type="project" value="UniProtKB-KW"/>
</dbReference>
<feature type="region of interest" description="Disordered" evidence="17">
    <location>
        <begin position="235"/>
        <end position="271"/>
    </location>
</feature>
<dbReference type="InterPro" id="IPR050236">
    <property type="entry name" value="Ser_Thr_kinase_AGC"/>
</dbReference>
<dbReference type="GO" id="GO:0005737">
    <property type="term" value="C:cytoplasm"/>
    <property type="evidence" value="ECO:0007669"/>
    <property type="project" value="UniProtKB-SubCell"/>
</dbReference>
<feature type="compositionally biased region" description="Polar residues" evidence="17">
    <location>
        <begin position="236"/>
        <end position="252"/>
    </location>
</feature>
<feature type="region of interest" description="Disordered" evidence="17">
    <location>
        <begin position="387"/>
        <end position="439"/>
    </location>
</feature>
<dbReference type="InterPro" id="IPR008271">
    <property type="entry name" value="Ser/Thr_kinase_AS"/>
</dbReference>
<evidence type="ECO:0000256" key="6">
    <source>
        <dbReference type="ARBA" id="ARBA00022527"/>
    </source>
</evidence>
<keyword evidence="22" id="KW-1185">Reference proteome</keyword>
<comment type="catalytic activity">
    <reaction evidence="15">
        <text>L-seryl-[protein] + ATP = O-phospho-L-seryl-[protein] + ADP + H(+)</text>
        <dbReference type="Rhea" id="RHEA:17989"/>
        <dbReference type="Rhea" id="RHEA-COMP:9863"/>
        <dbReference type="Rhea" id="RHEA-COMP:11604"/>
        <dbReference type="ChEBI" id="CHEBI:15378"/>
        <dbReference type="ChEBI" id="CHEBI:29999"/>
        <dbReference type="ChEBI" id="CHEBI:30616"/>
        <dbReference type="ChEBI" id="CHEBI:83421"/>
        <dbReference type="ChEBI" id="CHEBI:456216"/>
        <dbReference type="EC" id="2.7.11.1"/>
    </reaction>
</comment>
<feature type="domain" description="Protein kinase" evidence="18">
    <location>
        <begin position="658"/>
        <end position="976"/>
    </location>
</feature>
<keyword evidence="10 16" id="KW-0547">Nucleotide-binding</keyword>
<reference evidence="21" key="1">
    <citation type="submission" date="2023-07" db="EMBL/GenBank/DDBJ databases">
        <title>Chromosome-level genome assembly of Artemia franciscana.</title>
        <authorList>
            <person name="Jo E."/>
        </authorList>
    </citation>
    <scope>NUCLEOTIDE SEQUENCE</scope>
    <source>
        <tissue evidence="21">Whole body</tissue>
    </source>
</reference>
<evidence type="ECO:0000259" key="18">
    <source>
        <dbReference type="PROSITE" id="PS50011"/>
    </source>
</evidence>
<evidence type="ECO:0000259" key="20">
    <source>
        <dbReference type="PROSITE" id="PS51285"/>
    </source>
</evidence>
<dbReference type="PANTHER" id="PTHR24356:SF418">
    <property type="entry name" value="SERINE_THREONINE-PROTEIN KINASE WARTS"/>
    <property type="match status" value="1"/>
</dbReference>
<dbReference type="GO" id="GO:0007010">
    <property type="term" value="P:cytoskeleton organization"/>
    <property type="evidence" value="ECO:0007669"/>
    <property type="project" value="UniProtKB-ARBA"/>
</dbReference>
<dbReference type="Pfam" id="PF00069">
    <property type="entry name" value="Pkinase"/>
    <property type="match status" value="2"/>
</dbReference>
<evidence type="ECO:0000256" key="13">
    <source>
        <dbReference type="ARBA" id="ARBA00022842"/>
    </source>
</evidence>
<feature type="compositionally biased region" description="Pro residues" evidence="17">
    <location>
        <begin position="150"/>
        <end position="159"/>
    </location>
</feature>